<dbReference type="EMBL" id="BMFG01000011">
    <property type="protein sequence ID" value="GGD33628.1"/>
    <property type="molecule type" value="Genomic_DNA"/>
</dbReference>
<proteinExistence type="predicted"/>
<organism evidence="1 2">
    <name type="scientific">Flavobacterium orientale</name>
    <dbReference type="NCBI Taxonomy" id="1756020"/>
    <lineage>
        <taxon>Bacteria</taxon>
        <taxon>Pseudomonadati</taxon>
        <taxon>Bacteroidota</taxon>
        <taxon>Flavobacteriia</taxon>
        <taxon>Flavobacteriales</taxon>
        <taxon>Flavobacteriaceae</taxon>
        <taxon>Flavobacterium</taxon>
    </lineage>
</organism>
<dbReference type="AlphaFoldDB" id="A0A916Y7H2"/>
<evidence type="ECO:0008006" key="3">
    <source>
        <dbReference type="Google" id="ProtNLM"/>
    </source>
</evidence>
<comment type="caution">
    <text evidence="1">The sequence shown here is derived from an EMBL/GenBank/DDBJ whole genome shotgun (WGS) entry which is preliminary data.</text>
</comment>
<reference evidence="1" key="2">
    <citation type="submission" date="2020-09" db="EMBL/GenBank/DDBJ databases">
        <authorList>
            <person name="Sun Q."/>
            <person name="Zhou Y."/>
        </authorList>
    </citation>
    <scope>NUCLEOTIDE SEQUENCE</scope>
    <source>
        <strain evidence="1">CGMCC 1.12506</strain>
    </source>
</reference>
<evidence type="ECO:0000313" key="2">
    <source>
        <dbReference type="Proteomes" id="UP000625735"/>
    </source>
</evidence>
<sequence>MKKNIVLFVLFVLPIVAYLFFASGVNNFVKLPTITENIAELTNIQDIDGNPITFSEKITVLGFPGTQLLHNKGNAFNLSQKIYDKVKDFKDFQLVMLIPEGTEEQAHQLKTELSQISDLSRWHYVAIHPEVLKEFHYQLQLQETLDENFGTPNVYIIDKKLSLRGRKGKNKKGEEEYKEGYNTISAADLHNEMADDIKVILAEYRLALKKNSANREK</sequence>
<protein>
    <recommendedName>
        <fullName evidence="3">Cytochrome oxidase Cu insertion factor, SCO1/SenC/PrrC family</fullName>
    </recommendedName>
</protein>
<keyword evidence="2" id="KW-1185">Reference proteome</keyword>
<name>A0A916Y7H2_9FLAO</name>
<reference evidence="1" key="1">
    <citation type="journal article" date="2014" name="Int. J. Syst. Evol. Microbiol.">
        <title>Complete genome sequence of Corynebacterium casei LMG S-19264T (=DSM 44701T), isolated from a smear-ripened cheese.</title>
        <authorList>
            <consortium name="US DOE Joint Genome Institute (JGI-PGF)"/>
            <person name="Walter F."/>
            <person name="Albersmeier A."/>
            <person name="Kalinowski J."/>
            <person name="Ruckert C."/>
        </authorList>
    </citation>
    <scope>NUCLEOTIDE SEQUENCE</scope>
    <source>
        <strain evidence="1">CGMCC 1.12506</strain>
    </source>
</reference>
<dbReference type="Gene3D" id="3.40.30.10">
    <property type="entry name" value="Glutaredoxin"/>
    <property type="match status" value="1"/>
</dbReference>
<dbReference type="RefSeq" id="WP_188362884.1">
    <property type="nucleotide sequence ID" value="NZ_BMFG01000011.1"/>
</dbReference>
<evidence type="ECO:0000313" key="1">
    <source>
        <dbReference type="EMBL" id="GGD33628.1"/>
    </source>
</evidence>
<gene>
    <name evidence="1" type="ORF">GCM10011343_24540</name>
</gene>
<accession>A0A916Y7H2</accession>
<dbReference type="Proteomes" id="UP000625735">
    <property type="component" value="Unassembled WGS sequence"/>
</dbReference>